<gene>
    <name evidence="1" type="ORF">DJ017_14610</name>
</gene>
<dbReference type="OrthoDB" id="5294869at2"/>
<reference evidence="2" key="1">
    <citation type="submission" date="2018-05" db="EMBL/GenBank/DDBJ databases">
        <authorList>
            <person name="Li X."/>
        </authorList>
    </citation>
    <scope>NUCLEOTIDE SEQUENCE [LARGE SCALE GENOMIC DNA]</scope>
    <source>
        <strain evidence="2">LX32</strain>
    </source>
</reference>
<proteinExistence type="predicted"/>
<evidence type="ECO:0000313" key="1">
    <source>
        <dbReference type="EMBL" id="RAK55653.1"/>
    </source>
</evidence>
<evidence type="ECO:0008006" key="3">
    <source>
        <dbReference type="Google" id="ProtNLM"/>
    </source>
</evidence>
<name>A0A328AL48_9CAUL</name>
<protein>
    <recommendedName>
        <fullName evidence="3">YCII-related domain-containing protein</fullName>
    </recommendedName>
</protein>
<accession>A0A328AL48</accession>
<organism evidence="1 2">
    <name type="scientific">Phenylobacterium soli</name>
    <dbReference type="NCBI Taxonomy" id="2170551"/>
    <lineage>
        <taxon>Bacteria</taxon>
        <taxon>Pseudomonadati</taxon>
        <taxon>Pseudomonadota</taxon>
        <taxon>Alphaproteobacteria</taxon>
        <taxon>Caulobacterales</taxon>
        <taxon>Caulobacteraceae</taxon>
        <taxon>Phenylobacterium</taxon>
    </lineage>
</organism>
<dbReference type="RefSeq" id="WP_111529401.1">
    <property type="nucleotide sequence ID" value="NZ_JBHRSG010000003.1"/>
</dbReference>
<dbReference type="EMBL" id="QFYQ01000001">
    <property type="protein sequence ID" value="RAK55653.1"/>
    <property type="molecule type" value="Genomic_DNA"/>
</dbReference>
<keyword evidence="2" id="KW-1185">Reference proteome</keyword>
<sequence>MAKFLAVFTGSPEAAAAAGPMDDATVAKGMEAWGGWMERHAAQVAETGGPLGKTKKVSKSGTSDISNNLAAFVIVEADSHEAAARMFEGHPHFTIFPGEGVEIMPVLPIPTR</sequence>
<dbReference type="AlphaFoldDB" id="A0A328AL48"/>
<evidence type="ECO:0000313" key="2">
    <source>
        <dbReference type="Proteomes" id="UP000249254"/>
    </source>
</evidence>
<dbReference type="Proteomes" id="UP000249254">
    <property type="component" value="Unassembled WGS sequence"/>
</dbReference>
<comment type="caution">
    <text evidence="1">The sequence shown here is derived from an EMBL/GenBank/DDBJ whole genome shotgun (WGS) entry which is preliminary data.</text>
</comment>
<dbReference type="Gene3D" id="3.30.70.1060">
    <property type="entry name" value="Dimeric alpha+beta barrel"/>
    <property type="match status" value="1"/>
</dbReference>